<comment type="subunit">
    <text evidence="7">Component of the eukaryotic translation initiation factor 3 (eIF-3) complex.</text>
</comment>
<dbReference type="SMART" id="SM00320">
    <property type="entry name" value="WD40"/>
    <property type="match status" value="6"/>
</dbReference>
<dbReference type="GO" id="GO:0033290">
    <property type="term" value="C:eukaryotic 48S preinitiation complex"/>
    <property type="evidence" value="ECO:0007669"/>
    <property type="project" value="UniProtKB-UniRule"/>
</dbReference>
<evidence type="ECO:0000256" key="5">
    <source>
        <dbReference type="ARBA" id="ARBA00022917"/>
    </source>
</evidence>
<reference evidence="9 10" key="1">
    <citation type="submission" date="2016-03" db="EMBL/GenBank/DDBJ databases">
        <authorList>
            <person name="Devillers H."/>
        </authorList>
    </citation>
    <scope>NUCLEOTIDE SEQUENCE [LARGE SCALE GENOMIC DNA]</scope>
    <source>
        <strain evidence="9">CBS 11717</strain>
    </source>
</reference>
<evidence type="ECO:0000256" key="2">
    <source>
        <dbReference type="ARBA" id="ARBA00022540"/>
    </source>
</evidence>
<dbReference type="Gene3D" id="2.130.10.10">
    <property type="entry name" value="YVTN repeat-like/Quinoprotein amine dehydrogenase"/>
    <property type="match status" value="1"/>
</dbReference>
<evidence type="ECO:0000256" key="3">
    <source>
        <dbReference type="ARBA" id="ARBA00022574"/>
    </source>
</evidence>
<dbReference type="InterPro" id="IPR027525">
    <property type="entry name" value="eIF3i"/>
</dbReference>
<dbReference type="PANTHER" id="PTHR19877:SF1">
    <property type="entry name" value="EUKARYOTIC TRANSLATION INITIATION FACTOR 3 SUBUNIT I"/>
    <property type="match status" value="1"/>
</dbReference>
<comment type="similarity">
    <text evidence="6">Belongs to the WD repeat STRAP family.</text>
</comment>
<dbReference type="InterPro" id="IPR001680">
    <property type="entry name" value="WD40_rpt"/>
</dbReference>
<evidence type="ECO:0000313" key="9">
    <source>
        <dbReference type="EMBL" id="SCU89281.1"/>
    </source>
</evidence>
<feature type="repeat" description="WD" evidence="8">
    <location>
        <begin position="48"/>
        <end position="89"/>
    </location>
</feature>
<sequence>MRPIMLKGHERSLTQVKFNREGDLIFSCAKDSVASVWYSINGERLGTLEGHQGTIWSIDVDKYTQYAVTGSADFSIKLWRVQDGTNVFTWKTKTPVRRVEFSPDGDRILAVLDGVMGYPGSVTVYKIERDSATGEVLNIEEEPVFDILTREGFDIASVASWSFGGNFIAVGHKDGKVSKYEGNTGEYLDSLELHTQNVSDIQFSPDGTYFITSSRDSVSNLVDVVTFDVLKTYEADCPLNSACITPLKQFVILGGGQDAKDVTTTSSREGKFEARFYHKIFQDEIGRVKGHFGPLNYVAVSPQGTSYASGGEDGFVRLHHFDKSYFDFKYDVEKSAEAQKLMQAQGSAAS</sequence>
<comment type="function">
    <text evidence="7">Component of the eukaryotic translation initiation factor 3 (eIF-3) complex, which is involved in protein synthesis of a specialized repertoire of mRNAs and, together with other initiation factors, stimulates binding of mRNA and methionyl-tRNAi to the 40S ribosome. The eIF-3 complex specifically targets and initiates translation of a subset of mRNAs involved in cell proliferation.</text>
</comment>
<dbReference type="OrthoDB" id="24966at2759"/>
<dbReference type="PROSITE" id="PS50294">
    <property type="entry name" value="WD_REPEATS_REGION"/>
    <property type="match status" value="2"/>
</dbReference>
<evidence type="ECO:0000256" key="1">
    <source>
        <dbReference type="ARBA" id="ARBA00022490"/>
    </source>
</evidence>
<dbReference type="InterPro" id="IPR015943">
    <property type="entry name" value="WD40/YVTN_repeat-like_dom_sf"/>
</dbReference>
<dbReference type="GO" id="GO:0003743">
    <property type="term" value="F:translation initiation factor activity"/>
    <property type="evidence" value="ECO:0007669"/>
    <property type="project" value="UniProtKB-UniRule"/>
</dbReference>
<keyword evidence="10" id="KW-1185">Reference proteome</keyword>
<feature type="repeat" description="WD" evidence="8">
    <location>
        <begin position="6"/>
        <end position="47"/>
    </location>
</feature>
<dbReference type="EMBL" id="LT598463">
    <property type="protein sequence ID" value="SCU89281.1"/>
    <property type="molecule type" value="Genomic_DNA"/>
</dbReference>
<protein>
    <recommendedName>
        <fullName evidence="7">Eukaryotic translation initiation factor 3 subunit I</fullName>
        <shortName evidence="7">eIF3i</shortName>
    </recommendedName>
    <alternativeName>
        <fullName evidence="7">Eukaryotic translation initiation factor 3 39 kDa subunit homolog</fullName>
        <shortName evidence="7">eIF-3 39 kDa subunit homolog</shortName>
    </alternativeName>
</protein>
<comment type="subcellular location">
    <subcellularLocation>
        <location evidence="7">Cytoplasm</location>
    </subcellularLocation>
</comment>
<dbReference type="Proteomes" id="UP000191024">
    <property type="component" value="Chromosome D"/>
</dbReference>
<name>A0A1G4JGN6_9SACH</name>
<organism evidence="9 10">
    <name type="scientific">Lachancea mirantina</name>
    <dbReference type="NCBI Taxonomy" id="1230905"/>
    <lineage>
        <taxon>Eukaryota</taxon>
        <taxon>Fungi</taxon>
        <taxon>Dikarya</taxon>
        <taxon>Ascomycota</taxon>
        <taxon>Saccharomycotina</taxon>
        <taxon>Saccharomycetes</taxon>
        <taxon>Saccharomycetales</taxon>
        <taxon>Saccharomycetaceae</taxon>
        <taxon>Lachancea</taxon>
    </lineage>
</organism>
<dbReference type="GO" id="GO:0016282">
    <property type="term" value="C:eukaryotic 43S preinitiation complex"/>
    <property type="evidence" value="ECO:0007669"/>
    <property type="project" value="UniProtKB-UniRule"/>
</dbReference>
<dbReference type="Pfam" id="PF24805">
    <property type="entry name" value="EIF3I"/>
    <property type="match status" value="1"/>
</dbReference>
<evidence type="ECO:0000313" key="10">
    <source>
        <dbReference type="Proteomes" id="UP000191024"/>
    </source>
</evidence>
<dbReference type="STRING" id="1230905.A0A1G4JGN6"/>
<accession>A0A1G4JGN6</accession>
<keyword evidence="3 8" id="KW-0853">WD repeat</keyword>
<keyword evidence="2 7" id="KW-0396">Initiation factor</keyword>
<keyword evidence="5 7" id="KW-0648">Protein biosynthesis</keyword>
<dbReference type="PROSITE" id="PS50082">
    <property type="entry name" value="WD_REPEATS_2"/>
    <property type="match status" value="3"/>
</dbReference>
<gene>
    <name evidence="7" type="primary">TIF34</name>
    <name evidence="9" type="ORF">LAMI_0D12992G</name>
</gene>
<feature type="repeat" description="WD" evidence="8">
    <location>
        <begin position="191"/>
        <end position="232"/>
    </location>
</feature>
<dbReference type="GO" id="GO:0071541">
    <property type="term" value="C:eukaryotic translation initiation factor 3 complex, eIF3m"/>
    <property type="evidence" value="ECO:0007669"/>
    <property type="project" value="TreeGrafter"/>
</dbReference>
<evidence type="ECO:0000256" key="7">
    <source>
        <dbReference type="HAMAP-Rule" id="MF_03008"/>
    </source>
</evidence>
<dbReference type="AlphaFoldDB" id="A0A1G4JGN6"/>
<proteinExistence type="inferred from homology"/>
<dbReference type="InterPro" id="IPR036322">
    <property type="entry name" value="WD40_repeat_dom_sf"/>
</dbReference>
<evidence type="ECO:0000256" key="4">
    <source>
        <dbReference type="ARBA" id="ARBA00022737"/>
    </source>
</evidence>
<comment type="similarity">
    <text evidence="7">Belongs to the eIF-3 subunit I family.</text>
</comment>
<keyword evidence="4" id="KW-0677">Repeat</keyword>
<dbReference type="SUPFAM" id="SSF50978">
    <property type="entry name" value="WD40 repeat-like"/>
    <property type="match status" value="1"/>
</dbReference>
<dbReference type="GO" id="GO:0003723">
    <property type="term" value="F:RNA binding"/>
    <property type="evidence" value="ECO:0007669"/>
    <property type="project" value="TreeGrafter"/>
</dbReference>
<keyword evidence="1 7" id="KW-0963">Cytoplasm</keyword>
<dbReference type="HAMAP" id="MF_03008">
    <property type="entry name" value="eIF3i"/>
    <property type="match status" value="1"/>
</dbReference>
<dbReference type="GO" id="GO:0001732">
    <property type="term" value="P:formation of cytoplasmic translation initiation complex"/>
    <property type="evidence" value="ECO:0007669"/>
    <property type="project" value="UniProtKB-UniRule"/>
</dbReference>
<evidence type="ECO:0000256" key="8">
    <source>
        <dbReference type="PROSITE-ProRule" id="PRU00221"/>
    </source>
</evidence>
<dbReference type="PANTHER" id="PTHR19877">
    <property type="entry name" value="EUKARYOTIC TRANSLATION INITIATION FACTOR 3 SUBUNIT I"/>
    <property type="match status" value="1"/>
</dbReference>
<dbReference type="FunFam" id="2.130.10.10:FF:000127">
    <property type="entry name" value="Eukaryotic translation initiation factor 3 subunit I"/>
    <property type="match status" value="1"/>
</dbReference>
<evidence type="ECO:0000256" key="6">
    <source>
        <dbReference type="ARBA" id="ARBA00038394"/>
    </source>
</evidence>